<protein>
    <submittedName>
        <fullName evidence="2">Uncharacterized protein</fullName>
    </submittedName>
</protein>
<dbReference type="EMBL" id="OZ019899">
    <property type="protein sequence ID" value="CAK9231648.1"/>
    <property type="molecule type" value="Genomic_DNA"/>
</dbReference>
<gene>
    <name evidence="2" type="ORF">CSSPTR1EN2_LOCUS20827</name>
</gene>
<dbReference type="Proteomes" id="UP001497512">
    <property type="component" value="Chromosome 7"/>
</dbReference>
<keyword evidence="3" id="KW-1185">Reference proteome</keyword>
<accession>A0ABP0UW96</accession>
<feature type="non-terminal residue" evidence="2">
    <location>
        <position position="1"/>
    </location>
</feature>
<evidence type="ECO:0000256" key="1">
    <source>
        <dbReference type="SAM" id="MobiDB-lite"/>
    </source>
</evidence>
<proteinExistence type="predicted"/>
<feature type="non-terminal residue" evidence="2">
    <location>
        <position position="57"/>
    </location>
</feature>
<name>A0ABP0UW96_9BRYO</name>
<evidence type="ECO:0000313" key="3">
    <source>
        <dbReference type="Proteomes" id="UP001497512"/>
    </source>
</evidence>
<sequence length="57" mass="6403">PTYLPVHLTTPGSCTTAPPAPNNIIQRIGGLRLREIYLEQTGEGKSLKQSLRELTWW</sequence>
<evidence type="ECO:0000313" key="2">
    <source>
        <dbReference type="EMBL" id="CAK9231648.1"/>
    </source>
</evidence>
<reference evidence="2" key="1">
    <citation type="submission" date="2024-02" db="EMBL/GenBank/DDBJ databases">
        <authorList>
            <consortium name="ELIXIR-Norway"/>
            <consortium name="Elixir Norway"/>
        </authorList>
    </citation>
    <scope>NUCLEOTIDE SEQUENCE</scope>
</reference>
<feature type="region of interest" description="Disordered" evidence="1">
    <location>
        <begin position="1"/>
        <end position="21"/>
    </location>
</feature>
<organism evidence="2 3">
    <name type="scientific">Sphagnum troendelagicum</name>
    <dbReference type="NCBI Taxonomy" id="128251"/>
    <lineage>
        <taxon>Eukaryota</taxon>
        <taxon>Viridiplantae</taxon>
        <taxon>Streptophyta</taxon>
        <taxon>Embryophyta</taxon>
        <taxon>Bryophyta</taxon>
        <taxon>Sphagnophytina</taxon>
        <taxon>Sphagnopsida</taxon>
        <taxon>Sphagnales</taxon>
        <taxon>Sphagnaceae</taxon>
        <taxon>Sphagnum</taxon>
    </lineage>
</organism>